<dbReference type="GeneID" id="63830615"/>
<sequence>MHVIPIHEGDCLKIINYVHNLASVKMKHHPAVCIIENDLMLIECTIMSFKCNANGDAIYDGGWKLWCTQLELLTISKLFNGPEPSIKENISMADDVLI</sequence>
<dbReference type="AlphaFoldDB" id="A0A165AXS3"/>
<keyword evidence="2" id="KW-1185">Reference proteome</keyword>
<dbReference type="Proteomes" id="UP000076871">
    <property type="component" value="Unassembled WGS sequence"/>
</dbReference>
<dbReference type="OrthoDB" id="3269308at2759"/>
<protein>
    <submittedName>
        <fullName evidence="1">Uncharacterized protein</fullName>
    </submittedName>
</protein>
<evidence type="ECO:0000313" key="1">
    <source>
        <dbReference type="EMBL" id="KZS99860.1"/>
    </source>
</evidence>
<evidence type="ECO:0000313" key="2">
    <source>
        <dbReference type="Proteomes" id="UP000076871"/>
    </source>
</evidence>
<dbReference type="EMBL" id="KV427710">
    <property type="protein sequence ID" value="KZS99860.1"/>
    <property type="molecule type" value="Genomic_DNA"/>
</dbReference>
<reference evidence="1 2" key="1">
    <citation type="journal article" date="2016" name="Mol. Biol. Evol.">
        <title>Comparative Genomics of Early-Diverging Mushroom-Forming Fungi Provides Insights into the Origins of Lignocellulose Decay Capabilities.</title>
        <authorList>
            <person name="Nagy L.G."/>
            <person name="Riley R."/>
            <person name="Tritt A."/>
            <person name="Adam C."/>
            <person name="Daum C."/>
            <person name="Floudas D."/>
            <person name="Sun H."/>
            <person name="Yadav J.S."/>
            <person name="Pangilinan J."/>
            <person name="Larsson K.H."/>
            <person name="Matsuura K."/>
            <person name="Barry K."/>
            <person name="Labutti K."/>
            <person name="Kuo R."/>
            <person name="Ohm R.A."/>
            <person name="Bhattacharya S.S."/>
            <person name="Shirouzu T."/>
            <person name="Yoshinaga Y."/>
            <person name="Martin F.M."/>
            <person name="Grigoriev I.V."/>
            <person name="Hibbett D.S."/>
        </authorList>
    </citation>
    <scope>NUCLEOTIDE SEQUENCE [LARGE SCALE GENOMIC DNA]</scope>
    <source>
        <strain evidence="1 2">93-53</strain>
    </source>
</reference>
<dbReference type="InParanoid" id="A0A165AXS3"/>
<name>A0A165AXS3_9APHY</name>
<accession>A0A165AXS3</accession>
<gene>
    <name evidence="1" type="ORF">LAESUDRAFT_765148</name>
</gene>
<dbReference type="RefSeq" id="XP_040757601.1">
    <property type="nucleotide sequence ID" value="XM_040913587.1"/>
</dbReference>
<proteinExistence type="predicted"/>
<organism evidence="1 2">
    <name type="scientific">Laetiporus sulphureus 93-53</name>
    <dbReference type="NCBI Taxonomy" id="1314785"/>
    <lineage>
        <taxon>Eukaryota</taxon>
        <taxon>Fungi</taxon>
        <taxon>Dikarya</taxon>
        <taxon>Basidiomycota</taxon>
        <taxon>Agaricomycotina</taxon>
        <taxon>Agaricomycetes</taxon>
        <taxon>Polyporales</taxon>
        <taxon>Laetiporus</taxon>
    </lineage>
</organism>